<keyword evidence="4 5" id="KW-0472">Membrane</keyword>
<feature type="transmembrane region" description="Helical" evidence="5">
    <location>
        <begin position="189"/>
        <end position="207"/>
    </location>
</feature>
<accession>A0ABP9NV47</accession>
<evidence type="ECO:0000313" key="6">
    <source>
        <dbReference type="EMBL" id="GAA5133881.1"/>
    </source>
</evidence>
<dbReference type="RefSeq" id="WP_345734753.1">
    <property type="nucleotide sequence ID" value="NZ_BAABIA010000001.1"/>
</dbReference>
<feature type="transmembrane region" description="Helical" evidence="5">
    <location>
        <begin position="219"/>
        <end position="239"/>
    </location>
</feature>
<keyword evidence="7" id="KW-1185">Reference proteome</keyword>
<protein>
    <recommendedName>
        <fullName evidence="8">CorA-like Mg2+ transporter protein</fullName>
    </recommendedName>
</protein>
<dbReference type="SUPFAM" id="SSF144083">
    <property type="entry name" value="Magnesium transport protein CorA, transmembrane region"/>
    <property type="match status" value="1"/>
</dbReference>
<name>A0ABP9NV47_9BACT</name>
<dbReference type="InterPro" id="IPR002523">
    <property type="entry name" value="MgTranspt_CorA/ZnTranspt_ZntB"/>
</dbReference>
<dbReference type="Proteomes" id="UP001499852">
    <property type="component" value="Unassembled WGS sequence"/>
</dbReference>
<evidence type="ECO:0000256" key="2">
    <source>
        <dbReference type="ARBA" id="ARBA00022692"/>
    </source>
</evidence>
<comment type="caution">
    <text evidence="6">The sequence shown here is derived from an EMBL/GenBank/DDBJ whole genome shotgun (WGS) entry which is preliminary data.</text>
</comment>
<dbReference type="Gene3D" id="1.20.58.340">
    <property type="entry name" value="Magnesium transport protein CorA, transmembrane region"/>
    <property type="match status" value="1"/>
</dbReference>
<evidence type="ECO:0000256" key="4">
    <source>
        <dbReference type="ARBA" id="ARBA00023136"/>
    </source>
</evidence>
<comment type="subcellular location">
    <subcellularLocation>
        <location evidence="1">Membrane</location>
        <topology evidence="1">Multi-pass membrane protein</topology>
    </subcellularLocation>
</comment>
<dbReference type="EMBL" id="BAABIA010000001">
    <property type="protein sequence ID" value="GAA5133881.1"/>
    <property type="molecule type" value="Genomic_DNA"/>
</dbReference>
<keyword evidence="3 5" id="KW-1133">Transmembrane helix</keyword>
<gene>
    <name evidence="6" type="ORF">GCM10023213_04540</name>
</gene>
<evidence type="ECO:0000256" key="3">
    <source>
        <dbReference type="ARBA" id="ARBA00022989"/>
    </source>
</evidence>
<evidence type="ECO:0000256" key="5">
    <source>
        <dbReference type="SAM" id="Phobius"/>
    </source>
</evidence>
<sequence>MKPEASILPKLWIIPDSIRNRLGREPGPQRAMLEEGHLLIILHQLPQPDEHQRKPALFWRSPEGEWKTNLNGTGLAALNDHMRTYDNKLTELEDAENLASTATEYHTVLEKLAPVLRSSRGLHRTMQQARELVKGERELINFRDQAAAIERNSELLLQDAQFGLNFTVARQAEAQAATARQMAATAHRLNLLAALFLPLTALASVFGMEIHSKLPDTQANFWLICVCGVLLGLVVMSFLGKKN</sequence>
<organism evidence="6 7">
    <name type="scientific">Prosthecobacter algae</name>
    <dbReference type="NCBI Taxonomy" id="1144682"/>
    <lineage>
        <taxon>Bacteria</taxon>
        <taxon>Pseudomonadati</taxon>
        <taxon>Verrucomicrobiota</taxon>
        <taxon>Verrucomicrobiia</taxon>
        <taxon>Verrucomicrobiales</taxon>
        <taxon>Verrucomicrobiaceae</taxon>
        <taxon>Prosthecobacter</taxon>
    </lineage>
</organism>
<evidence type="ECO:0008006" key="8">
    <source>
        <dbReference type="Google" id="ProtNLM"/>
    </source>
</evidence>
<dbReference type="InterPro" id="IPR045863">
    <property type="entry name" value="CorA_TM1_TM2"/>
</dbReference>
<keyword evidence="2 5" id="KW-0812">Transmembrane</keyword>
<dbReference type="Pfam" id="PF01544">
    <property type="entry name" value="CorA"/>
    <property type="match status" value="1"/>
</dbReference>
<evidence type="ECO:0000313" key="7">
    <source>
        <dbReference type="Proteomes" id="UP001499852"/>
    </source>
</evidence>
<proteinExistence type="predicted"/>
<evidence type="ECO:0000256" key="1">
    <source>
        <dbReference type="ARBA" id="ARBA00004141"/>
    </source>
</evidence>
<reference evidence="7" key="1">
    <citation type="journal article" date="2019" name="Int. J. Syst. Evol. Microbiol.">
        <title>The Global Catalogue of Microorganisms (GCM) 10K type strain sequencing project: providing services to taxonomists for standard genome sequencing and annotation.</title>
        <authorList>
            <consortium name="The Broad Institute Genomics Platform"/>
            <consortium name="The Broad Institute Genome Sequencing Center for Infectious Disease"/>
            <person name="Wu L."/>
            <person name="Ma J."/>
        </authorList>
    </citation>
    <scope>NUCLEOTIDE SEQUENCE [LARGE SCALE GENOMIC DNA]</scope>
    <source>
        <strain evidence="7">JCM 18053</strain>
    </source>
</reference>